<protein>
    <submittedName>
        <fullName evidence="1">Uncharacterized protein</fullName>
    </submittedName>
</protein>
<dbReference type="AlphaFoldDB" id="A0AAW5VW78"/>
<comment type="caution">
    <text evidence="1">The sequence shown here is derived from an EMBL/GenBank/DDBJ whole genome shotgun (WGS) entry which is preliminary data.</text>
</comment>
<dbReference type="Proteomes" id="UP001208074">
    <property type="component" value="Unassembled WGS sequence"/>
</dbReference>
<accession>A0AAW5VW78</accession>
<proteinExistence type="predicted"/>
<name>A0AAW5VW78_9BURK</name>
<evidence type="ECO:0000313" key="1">
    <source>
        <dbReference type="EMBL" id="MCX5567461.1"/>
    </source>
</evidence>
<dbReference type="RefSeq" id="WP_026484850.1">
    <property type="nucleotide sequence ID" value="NZ_JAPKNB010000022.1"/>
</dbReference>
<dbReference type="EMBL" id="JAPKNB010000022">
    <property type="protein sequence ID" value="MCX5567461.1"/>
    <property type="molecule type" value="Genomic_DNA"/>
</dbReference>
<organism evidence="1 2">
    <name type="scientific">Alcaligenes phenolicus</name>
    <dbReference type="NCBI Taxonomy" id="232846"/>
    <lineage>
        <taxon>Bacteria</taxon>
        <taxon>Pseudomonadati</taxon>
        <taxon>Pseudomonadota</taxon>
        <taxon>Betaproteobacteria</taxon>
        <taxon>Burkholderiales</taxon>
        <taxon>Alcaligenaceae</taxon>
        <taxon>Alcaligenes</taxon>
    </lineage>
</organism>
<sequence>MKYKKHKLECLNTSDLRVLNFFLRAVVAYDFNDVILYDRPHYPETPYSDRDEVKKIITTSIPFNTPQEQLERLSHKLTHLARENILPYEQFLWLKDSPQACAYCWLYLQNKSFSFLSWQYGQSGYSYTPPISHEERLQNIIDYFDYTYINTSALYTKKQEALNTIKQSWIAAQETTLKIKFLDEKQGDPITWLWNYIEEYNAAFDTPSINSIPLPSPSSTLPEKKLNIVASLHLWRAAKDSKTLFFQRVNRAWSQRKTRHSREHMKAINTYIHRITKEKLDRLVKLNRVNMSEMLERLIEDQYEAQRSTIEEKYGK</sequence>
<reference evidence="1" key="1">
    <citation type="submission" date="2022-11" db="EMBL/GenBank/DDBJ databases">
        <title>Biodiversity and phylogenetic relationships of bacteria.</title>
        <authorList>
            <person name="Machado R.A.R."/>
            <person name="Bhat A."/>
            <person name="Loulou A."/>
            <person name="Kallel S."/>
        </authorList>
    </citation>
    <scope>NUCLEOTIDE SEQUENCE</scope>
    <source>
        <strain evidence="1">DSM 16503</strain>
    </source>
</reference>
<gene>
    <name evidence="1" type="ORF">OSH02_18975</name>
</gene>
<evidence type="ECO:0000313" key="2">
    <source>
        <dbReference type="Proteomes" id="UP001208074"/>
    </source>
</evidence>